<dbReference type="KEGG" id="vg:60321224"/>
<evidence type="ECO:0000313" key="2">
    <source>
        <dbReference type="Proteomes" id="UP000370142"/>
    </source>
</evidence>
<dbReference type="Proteomes" id="UP000370142">
    <property type="component" value="Segment"/>
</dbReference>
<gene>
    <name evidence="1" type="primary">60</name>
    <name evidence="1" type="ORF">SEA_QUESADILLA_60</name>
</gene>
<keyword evidence="2" id="KW-1185">Reference proteome</keyword>
<organism evidence="1 2">
    <name type="scientific">Mycobacterium phage Quesadilla</name>
    <dbReference type="NCBI Taxonomy" id="2664226"/>
    <lineage>
        <taxon>Viruses</taxon>
        <taxon>Duplodnaviria</taxon>
        <taxon>Heunggongvirae</taxon>
        <taxon>Uroviricota</taxon>
        <taxon>Caudoviricetes</taxon>
        <taxon>Bclasvirinae</taxon>
        <taxon>Quesadillavirus</taxon>
        <taxon>Quesadillavirus quesadilla</taxon>
    </lineage>
</organism>
<protein>
    <submittedName>
        <fullName evidence="1">Uncharacterized protein</fullName>
    </submittedName>
</protein>
<dbReference type="GeneID" id="60321224"/>
<proteinExistence type="predicted"/>
<accession>A0A5Q2WD52</accession>
<name>A0A5Q2WD52_9CAUD</name>
<dbReference type="RefSeq" id="YP_009949816.1">
    <property type="nucleotide sequence ID" value="NC_051584.1"/>
</dbReference>
<sequence length="132" mass="14671">MTQPTAPPGITFLRSTTKTVVDREADGDIKTEVRHLARFAVRDNTLLDLVADSGRASFSPNWMEVHWENGRLERVMISGPQRLKGGKESEKVTRHHNWGRWGAKFERADLPAPVAQAIAAYETAVSTMSGAR</sequence>
<dbReference type="EMBL" id="MN617843">
    <property type="protein sequence ID" value="QGH75308.1"/>
    <property type="molecule type" value="Genomic_DNA"/>
</dbReference>
<reference evidence="1 2" key="1">
    <citation type="submission" date="2019-10" db="EMBL/GenBank/DDBJ databases">
        <authorList>
            <person name="Jorgensen H.J."/>
            <person name="Tolsma S."/>
            <person name="Caruso S.M."/>
            <person name="Garlena R.A."/>
            <person name="Russell D.A."/>
            <person name="Pope W.H."/>
            <person name="Jacobs-Se D."/>
            <person name="Hatfull G.F."/>
        </authorList>
    </citation>
    <scope>NUCLEOTIDE SEQUENCE [LARGE SCALE GENOMIC DNA]</scope>
</reference>
<evidence type="ECO:0000313" key="1">
    <source>
        <dbReference type="EMBL" id="QGH75308.1"/>
    </source>
</evidence>